<dbReference type="PANTHER" id="PTHR36531:SF6">
    <property type="entry name" value="DNA REPLICATION ATP-DEPENDENT HELICASE_NUCLEASE DNA2"/>
    <property type="match status" value="1"/>
</dbReference>
<comment type="cofactor">
    <cofactor evidence="1">
        <name>[4Fe-4S] cluster</name>
        <dbReference type="ChEBI" id="CHEBI:49883"/>
    </cofactor>
</comment>
<keyword evidence="10 13" id="KW-0411">Iron-sulfur</keyword>
<dbReference type="InterPro" id="IPR013343">
    <property type="entry name" value="CRISPR-assoc_prot_Cas4"/>
</dbReference>
<evidence type="ECO:0000256" key="2">
    <source>
        <dbReference type="ARBA" id="ARBA00009189"/>
    </source>
</evidence>
<dbReference type="RefSeq" id="WP_316965910.1">
    <property type="nucleotide sequence ID" value="NZ_JARFPK010000008.1"/>
</dbReference>
<evidence type="ECO:0000256" key="13">
    <source>
        <dbReference type="RuleBase" id="RU365022"/>
    </source>
</evidence>
<evidence type="ECO:0000256" key="3">
    <source>
        <dbReference type="ARBA" id="ARBA00012768"/>
    </source>
</evidence>
<keyword evidence="9 13" id="KW-0408">Iron</keyword>
<gene>
    <name evidence="15" type="primary">cas4</name>
    <name evidence="15" type="ORF">P0O15_03040</name>
</gene>
<dbReference type="EC" id="3.1.12.1" evidence="3 13"/>
<organism evidence="15 16">
    <name type="scientific">Candidatus Methanocrinis natronophilus</name>
    <dbReference type="NCBI Taxonomy" id="3033396"/>
    <lineage>
        <taxon>Archaea</taxon>
        <taxon>Methanobacteriati</taxon>
        <taxon>Methanobacteriota</taxon>
        <taxon>Stenosarchaea group</taxon>
        <taxon>Methanomicrobia</taxon>
        <taxon>Methanotrichales</taxon>
        <taxon>Methanotrichaceae</taxon>
        <taxon>Methanocrinis</taxon>
    </lineage>
</organism>
<dbReference type="InterPro" id="IPR022765">
    <property type="entry name" value="Dna2/Cas4_DUF83"/>
</dbReference>
<keyword evidence="12 13" id="KW-0464">Manganese</keyword>
<evidence type="ECO:0000313" key="16">
    <source>
        <dbReference type="Proteomes" id="UP001220010"/>
    </source>
</evidence>
<dbReference type="Pfam" id="PF01930">
    <property type="entry name" value="Cas_Cas4"/>
    <property type="match status" value="1"/>
</dbReference>
<keyword evidence="11 13" id="KW-0051">Antiviral defense</keyword>
<keyword evidence="16" id="KW-1185">Reference proteome</keyword>
<evidence type="ECO:0000256" key="10">
    <source>
        <dbReference type="ARBA" id="ARBA00023014"/>
    </source>
</evidence>
<accession>A0ABT5X634</accession>
<comment type="function">
    <text evidence="13">CRISPR (clustered regularly interspaced short palindromic repeat) is an adaptive immune system that provides protection against mobile genetic elements (viruses, transposable elements and conjugative plasmids). CRISPR clusters contain sequences complementary to antecedent mobile elements and target invading nucleic acids. CRISPR clusters are transcribed and processed into CRISPR RNA (crRNA).</text>
</comment>
<evidence type="ECO:0000259" key="14">
    <source>
        <dbReference type="Pfam" id="PF01930"/>
    </source>
</evidence>
<evidence type="ECO:0000256" key="4">
    <source>
        <dbReference type="ARBA" id="ARBA00020049"/>
    </source>
</evidence>
<evidence type="ECO:0000256" key="8">
    <source>
        <dbReference type="ARBA" id="ARBA00022839"/>
    </source>
</evidence>
<dbReference type="EMBL" id="JARFPK010000008">
    <property type="protein sequence ID" value="MDF0590154.1"/>
    <property type="molecule type" value="Genomic_DNA"/>
</dbReference>
<dbReference type="PANTHER" id="PTHR36531">
    <property type="entry name" value="CRISPR-ASSOCIATED EXONUCLEASE CAS4"/>
    <property type="match status" value="1"/>
</dbReference>
<comment type="caution">
    <text evidence="15">The sequence shown here is derived from an EMBL/GenBank/DDBJ whole genome shotgun (WGS) entry which is preliminary data.</text>
</comment>
<feature type="domain" description="DUF83" evidence="14">
    <location>
        <begin position="12"/>
        <end position="181"/>
    </location>
</feature>
<comment type="cofactor">
    <cofactor evidence="13">
        <name>iron-sulfur cluster</name>
        <dbReference type="ChEBI" id="CHEBI:30408"/>
    </cofactor>
</comment>
<comment type="cofactor">
    <cofactor evidence="13">
        <name>Mg(2+)</name>
        <dbReference type="ChEBI" id="CHEBI:18420"/>
    </cofactor>
    <cofactor evidence="13">
        <name>Mn(2+)</name>
        <dbReference type="ChEBI" id="CHEBI:29035"/>
    </cofactor>
    <text evidence="13">Mg(2+) or Mn(2+) required for ssDNA cleavage activity.</text>
</comment>
<dbReference type="Proteomes" id="UP001220010">
    <property type="component" value="Unassembled WGS sequence"/>
</dbReference>
<evidence type="ECO:0000256" key="5">
    <source>
        <dbReference type="ARBA" id="ARBA00022722"/>
    </source>
</evidence>
<comment type="similarity">
    <text evidence="2 13">Belongs to the CRISPR-associated exonuclease Cas4 family.</text>
</comment>
<evidence type="ECO:0000256" key="11">
    <source>
        <dbReference type="ARBA" id="ARBA00023118"/>
    </source>
</evidence>
<evidence type="ECO:0000256" key="9">
    <source>
        <dbReference type="ARBA" id="ARBA00023004"/>
    </source>
</evidence>
<keyword evidence="5 13" id="KW-0540">Nuclease</keyword>
<keyword evidence="7 13" id="KW-0378">Hydrolase</keyword>
<evidence type="ECO:0000256" key="1">
    <source>
        <dbReference type="ARBA" id="ARBA00001966"/>
    </source>
</evidence>
<evidence type="ECO:0000313" key="15">
    <source>
        <dbReference type="EMBL" id="MDF0590154.1"/>
    </source>
</evidence>
<protein>
    <recommendedName>
        <fullName evidence="4 13">CRISPR-associated exonuclease Cas4</fullName>
        <ecNumber evidence="3 13">3.1.12.1</ecNumber>
    </recommendedName>
</protein>
<reference evidence="15 16" key="1">
    <citation type="submission" date="2023-03" db="EMBL/GenBank/DDBJ databases">
        <title>WGS of Methanotrichaceae archaeon Mx.</title>
        <authorList>
            <person name="Sorokin D.Y."/>
            <person name="Merkel A.Y."/>
        </authorList>
    </citation>
    <scope>NUCLEOTIDE SEQUENCE [LARGE SCALE GENOMIC DNA]</scope>
    <source>
        <strain evidence="15 16">Mx</strain>
    </source>
</reference>
<keyword evidence="8 13" id="KW-0269">Exonuclease</keyword>
<dbReference type="NCBIfam" id="TIGR00372">
    <property type="entry name" value="cas4"/>
    <property type="match status" value="1"/>
</dbReference>
<evidence type="ECO:0000256" key="7">
    <source>
        <dbReference type="ARBA" id="ARBA00022801"/>
    </source>
</evidence>
<evidence type="ECO:0000256" key="6">
    <source>
        <dbReference type="ARBA" id="ARBA00022723"/>
    </source>
</evidence>
<sequence length="207" mass="24457">MLGDDDLVNVGDINQFLYCPRRFYYINYFDTIEMNYYLKDGLLKHKSQSRRGGWIRELYLRSAKLGLHGKIDVLESKSFLSSDLVLTPIERKRGSSYHDNDEVQLAAYCMLLEDHIGEPVRMGYLYLFGTNERYAITITDWHREKVIETAEAIRRMSLERIPDFADNPNKCEKCSTVQYCMPFETRMLELERRSGSRKARDRRRARS</sequence>
<dbReference type="InterPro" id="IPR051827">
    <property type="entry name" value="Cas4_exonuclease"/>
</dbReference>
<proteinExistence type="inferred from homology"/>
<dbReference type="Gene3D" id="3.90.320.10">
    <property type="match status" value="1"/>
</dbReference>
<name>A0ABT5X634_9EURY</name>
<evidence type="ECO:0000256" key="12">
    <source>
        <dbReference type="ARBA" id="ARBA00023211"/>
    </source>
</evidence>
<dbReference type="InterPro" id="IPR011604">
    <property type="entry name" value="PDDEXK-like_dom_sf"/>
</dbReference>
<keyword evidence="6 13" id="KW-0479">Metal-binding</keyword>